<organism evidence="10 11">
    <name type="scientific">Desulfolithobacter dissulfuricans</name>
    <dbReference type="NCBI Taxonomy" id="2795293"/>
    <lineage>
        <taxon>Bacteria</taxon>
        <taxon>Pseudomonadati</taxon>
        <taxon>Thermodesulfobacteriota</taxon>
        <taxon>Desulfobulbia</taxon>
        <taxon>Desulfobulbales</taxon>
        <taxon>Desulfobulbaceae</taxon>
        <taxon>Desulfolithobacter</taxon>
    </lineage>
</organism>
<evidence type="ECO:0000256" key="6">
    <source>
        <dbReference type="ARBA" id="ARBA00022989"/>
    </source>
</evidence>
<feature type="transmembrane region" description="Helical" evidence="8">
    <location>
        <begin position="340"/>
        <end position="360"/>
    </location>
</feature>
<proteinExistence type="predicted"/>
<dbReference type="PANTHER" id="PTHR33908">
    <property type="entry name" value="MANNOSYLTRANSFERASE YKCB-RELATED"/>
    <property type="match status" value="1"/>
</dbReference>
<dbReference type="GO" id="GO:0005886">
    <property type="term" value="C:plasma membrane"/>
    <property type="evidence" value="ECO:0007669"/>
    <property type="project" value="UniProtKB-SubCell"/>
</dbReference>
<feature type="transmembrane region" description="Helical" evidence="8">
    <location>
        <begin position="74"/>
        <end position="92"/>
    </location>
</feature>
<dbReference type="GO" id="GO:0009103">
    <property type="term" value="P:lipopolysaccharide biosynthetic process"/>
    <property type="evidence" value="ECO:0007669"/>
    <property type="project" value="UniProtKB-ARBA"/>
</dbReference>
<dbReference type="Pfam" id="PF13231">
    <property type="entry name" value="PMT_2"/>
    <property type="match status" value="1"/>
</dbReference>
<dbReference type="KEGG" id="ddu:GF1_29000"/>
<feature type="transmembrane region" description="Helical" evidence="8">
    <location>
        <begin position="104"/>
        <end position="123"/>
    </location>
</feature>
<dbReference type="PANTHER" id="PTHR33908:SF11">
    <property type="entry name" value="MEMBRANE PROTEIN"/>
    <property type="match status" value="1"/>
</dbReference>
<evidence type="ECO:0000256" key="5">
    <source>
        <dbReference type="ARBA" id="ARBA00022692"/>
    </source>
</evidence>
<evidence type="ECO:0000313" key="11">
    <source>
        <dbReference type="Proteomes" id="UP001063350"/>
    </source>
</evidence>
<name>A0A915U3B8_9BACT</name>
<dbReference type="EMBL" id="AP024233">
    <property type="protein sequence ID" value="BCO10524.1"/>
    <property type="molecule type" value="Genomic_DNA"/>
</dbReference>
<keyword evidence="5 8" id="KW-0812">Transmembrane</keyword>
<accession>A0A915U3B8</accession>
<keyword evidence="3" id="KW-0328">Glycosyltransferase</keyword>
<evidence type="ECO:0000256" key="8">
    <source>
        <dbReference type="SAM" id="Phobius"/>
    </source>
</evidence>
<feature type="transmembrane region" description="Helical" evidence="8">
    <location>
        <begin position="12"/>
        <end position="30"/>
    </location>
</feature>
<dbReference type="AlphaFoldDB" id="A0A915U3B8"/>
<dbReference type="InterPro" id="IPR038731">
    <property type="entry name" value="RgtA/B/C-like"/>
</dbReference>
<evidence type="ECO:0000259" key="9">
    <source>
        <dbReference type="Pfam" id="PF13231"/>
    </source>
</evidence>
<comment type="subcellular location">
    <subcellularLocation>
        <location evidence="1">Cell membrane</location>
        <topology evidence="1">Multi-pass membrane protein</topology>
    </subcellularLocation>
</comment>
<reference evidence="10" key="1">
    <citation type="submission" date="2020-12" db="EMBL/GenBank/DDBJ databases">
        <title>Desulfobium dissulfuricans gen. nov., sp. nov., a novel mesophilic, sulfate-reducing bacterium isolated from a deep-sea hydrothermal vent.</title>
        <authorList>
            <person name="Hashimoto Y."/>
            <person name="Tame A."/>
            <person name="Sawayama S."/>
            <person name="Miyazaki J."/>
            <person name="Takai K."/>
            <person name="Nakagawa S."/>
        </authorList>
    </citation>
    <scope>NUCLEOTIDE SEQUENCE</scope>
    <source>
        <strain evidence="10">GF1</strain>
    </source>
</reference>
<evidence type="ECO:0000256" key="4">
    <source>
        <dbReference type="ARBA" id="ARBA00022679"/>
    </source>
</evidence>
<evidence type="ECO:0000256" key="3">
    <source>
        <dbReference type="ARBA" id="ARBA00022676"/>
    </source>
</evidence>
<feature type="transmembrane region" description="Helical" evidence="8">
    <location>
        <begin position="251"/>
        <end position="270"/>
    </location>
</feature>
<feature type="transmembrane region" description="Helical" evidence="8">
    <location>
        <begin position="199"/>
        <end position="218"/>
    </location>
</feature>
<keyword evidence="7 8" id="KW-0472">Membrane</keyword>
<gene>
    <name evidence="10" type="ORF">GF1_29000</name>
</gene>
<feature type="transmembrane region" description="Helical" evidence="8">
    <location>
        <begin position="282"/>
        <end position="306"/>
    </location>
</feature>
<dbReference type="GO" id="GO:0016763">
    <property type="term" value="F:pentosyltransferase activity"/>
    <property type="evidence" value="ECO:0007669"/>
    <property type="project" value="TreeGrafter"/>
</dbReference>
<sequence length="479" mass="54934">MRPITDFILQRFPLFIGLYFLAHLFLRLLSNNTLTIDESEQMLVSQYFSLGYNAQPPLYTWIQILFFRIFGQSILAIALLKNLFLYLLYLFTWLSARMISRDRLVAALSALSLILLFQIAWVAQIDQIHSAAVTTTAAAALYFFLRLINHGRAVDYLLFGMVSGCGLLFKYNFLLLLLAMGLTCLFHAELRPRILTRKVFLALGPIVLITLPHTLWFIQHTGLATGETIQRMNMDDIGHPVQDRLRGMADLLKVSLAFVSPFWLIFLLLFRRGLGPTRYPQSKILGSILIWIVVLLVLIIMASGISNIKERWLQPYLFFFPLWCLLHVHESALRTRAAKLAATAALFMSLVLLIIPLRLVTIDLTGKPHRENYPFRQLAQRIQSRGIKPQLIVAEDMFIGGNLRLFFPQAKVRTPALPMGPPPKAETILLAWHNHKPTLAPEALDPESYQCVEYKESIPFKFSRKLLYRPHYLVCRDLK</sequence>
<feature type="domain" description="Glycosyltransferase RgtA/B/C/D-like" evidence="9">
    <location>
        <begin position="55"/>
        <end position="216"/>
    </location>
</feature>
<keyword evidence="2" id="KW-1003">Cell membrane</keyword>
<evidence type="ECO:0000256" key="2">
    <source>
        <dbReference type="ARBA" id="ARBA00022475"/>
    </source>
</evidence>
<keyword evidence="6 8" id="KW-1133">Transmembrane helix</keyword>
<dbReference type="InterPro" id="IPR050297">
    <property type="entry name" value="LipidA_mod_glycosyltrf_83"/>
</dbReference>
<feature type="transmembrane region" description="Helical" evidence="8">
    <location>
        <begin position="130"/>
        <end position="148"/>
    </location>
</feature>
<keyword evidence="4 10" id="KW-0808">Transferase</keyword>
<dbReference type="Proteomes" id="UP001063350">
    <property type="component" value="Chromosome"/>
</dbReference>
<evidence type="ECO:0000313" key="10">
    <source>
        <dbReference type="EMBL" id="BCO10524.1"/>
    </source>
</evidence>
<evidence type="ECO:0000256" key="1">
    <source>
        <dbReference type="ARBA" id="ARBA00004651"/>
    </source>
</evidence>
<keyword evidence="11" id="KW-1185">Reference proteome</keyword>
<feature type="transmembrane region" description="Helical" evidence="8">
    <location>
        <begin position="168"/>
        <end position="187"/>
    </location>
</feature>
<protein>
    <submittedName>
        <fullName evidence="10">Glycosyl transferase</fullName>
    </submittedName>
</protein>
<evidence type="ECO:0000256" key="7">
    <source>
        <dbReference type="ARBA" id="ARBA00023136"/>
    </source>
</evidence>
<dbReference type="RefSeq" id="WP_267927251.1">
    <property type="nucleotide sequence ID" value="NZ_AP024233.1"/>
</dbReference>